<dbReference type="PROSITE" id="PS00077">
    <property type="entry name" value="COX1_CUB"/>
    <property type="match status" value="1"/>
</dbReference>
<dbReference type="NCBIfam" id="TIGR02891">
    <property type="entry name" value="CtaD_CoxA"/>
    <property type="match status" value="1"/>
</dbReference>
<keyword evidence="14" id="KW-0186">Copper</keyword>
<feature type="transmembrane region" description="Helical" evidence="18">
    <location>
        <begin position="301"/>
        <end position="322"/>
    </location>
</feature>
<keyword evidence="8 18" id="KW-0812">Transmembrane</keyword>
<dbReference type="PRINTS" id="PR01165">
    <property type="entry name" value="CYCOXIDASEI"/>
</dbReference>
<dbReference type="PANTHER" id="PTHR10422">
    <property type="entry name" value="CYTOCHROME C OXIDASE SUBUNIT 1"/>
    <property type="match status" value="1"/>
</dbReference>
<evidence type="ECO:0000259" key="19">
    <source>
        <dbReference type="PROSITE" id="PS50855"/>
    </source>
</evidence>
<dbReference type="AlphaFoldDB" id="A0A6J6RL93"/>
<feature type="transmembrane region" description="Helical" evidence="18">
    <location>
        <begin position="218"/>
        <end position="244"/>
    </location>
</feature>
<feature type="region of interest" description="Disordered" evidence="17">
    <location>
        <begin position="646"/>
        <end position="671"/>
    </location>
</feature>
<dbReference type="EMBL" id="CAFBMF010000038">
    <property type="protein sequence ID" value="CAB4898247.1"/>
    <property type="molecule type" value="Genomic_DNA"/>
</dbReference>
<evidence type="ECO:0000256" key="4">
    <source>
        <dbReference type="ARBA" id="ARBA00022448"/>
    </source>
</evidence>
<evidence type="ECO:0000313" key="21">
    <source>
        <dbReference type="EMBL" id="CAB4813997.1"/>
    </source>
</evidence>
<evidence type="ECO:0000256" key="13">
    <source>
        <dbReference type="ARBA" id="ARBA00023004"/>
    </source>
</evidence>
<dbReference type="UniPathway" id="UPA00705"/>
<comment type="catalytic activity">
    <reaction evidence="16">
        <text>4 Fe(II)-[cytochrome c] + O2 + 8 H(+)(in) = 4 Fe(III)-[cytochrome c] + 2 H2O + 4 H(+)(out)</text>
        <dbReference type="Rhea" id="RHEA:11436"/>
        <dbReference type="Rhea" id="RHEA-COMP:10350"/>
        <dbReference type="Rhea" id="RHEA-COMP:14399"/>
        <dbReference type="ChEBI" id="CHEBI:15377"/>
        <dbReference type="ChEBI" id="CHEBI:15378"/>
        <dbReference type="ChEBI" id="CHEBI:15379"/>
        <dbReference type="ChEBI" id="CHEBI:29033"/>
        <dbReference type="ChEBI" id="CHEBI:29034"/>
        <dbReference type="EC" id="7.1.1.9"/>
    </reaction>
</comment>
<organism evidence="20">
    <name type="scientific">freshwater metagenome</name>
    <dbReference type="NCBI Taxonomy" id="449393"/>
    <lineage>
        <taxon>unclassified sequences</taxon>
        <taxon>metagenomes</taxon>
        <taxon>ecological metagenomes</taxon>
    </lineage>
</organism>
<dbReference type="Pfam" id="PF00115">
    <property type="entry name" value="COX1"/>
    <property type="match status" value="1"/>
</dbReference>
<evidence type="ECO:0000256" key="17">
    <source>
        <dbReference type="SAM" id="MobiDB-lite"/>
    </source>
</evidence>
<dbReference type="EMBL" id="CAFBPS010000022">
    <property type="protein sequence ID" value="CAB5024901.1"/>
    <property type="molecule type" value="Genomic_DNA"/>
</dbReference>
<evidence type="ECO:0000256" key="15">
    <source>
        <dbReference type="ARBA" id="ARBA00023136"/>
    </source>
</evidence>
<dbReference type="EMBL" id="CAEZYH010000038">
    <property type="protein sequence ID" value="CAB4720834.1"/>
    <property type="molecule type" value="Genomic_DNA"/>
</dbReference>
<evidence type="ECO:0000256" key="1">
    <source>
        <dbReference type="ARBA" id="ARBA00004651"/>
    </source>
</evidence>
<proteinExistence type="predicted"/>
<feature type="compositionally biased region" description="Basic and acidic residues" evidence="17">
    <location>
        <begin position="662"/>
        <end position="671"/>
    </location>
</feature>
<evidence type="ECO:0000256" key="12">
    <source>
        <dbReference type="ARBA" id="ARBA00022989"/>
    </source>
</evidence>
<gene>
    <name evidence="20" type="ORF">UFOPK2658_01012</name>
    <name evidence="21" type="ORF">UFOPK3004_01422</name>
    <name evidence="22" type="ORF">UFOPK3494_00798</name>
    <name evidence="23" type="ORF">UFOPK4134_00499</name>
</gene>
<feature type="transmembrane region" description="Helical" evidence="18">
    <location>
        <begin position="443"/>
        <end position="465"/>
    </location>
</feature>
<feature type="transmembrane region" description="Helical" evidence="18">
    <location>
        <begin position="626"/>
        <end position="642"/>
    </location>
</feature>
<dbReference type="GO" id="GO:0020037">
    <property type="term" value="F:heme binding"/>
    <property type="evidence" value="ECO:0007669"/>
    <property type="project" value="InterPro"/>
</dbReference>
<dbReference type="PROSITE" id="PS50855">
    <property type="entry name" value="COX1"/>
    <property type="match status" value="1"/>
</dbReference>
<feature type="domain" description="Cytochrome oxidase subunit I profile" evidence="19">
    <location>
        <begin position="33"/>
        <end position="556"/>
    </location>
</feature>
<evidence type="ECO:0000256" key="18">
    <source>
        <dbReference type="SAM" id="Phobius"/>
    </source>
</evidence>
<dbReference type="GO" id="GO:0004129">
    <property type="term" value="F:cytochrome-c oxidase activity"/>
    <property type="evidence" value="ECO:0007669"/>
    <property type="project" value="UniProtKB-EC"/>
</dbReference>
<dbReference type="InterPro" id="IPR036927">
    <property type="entry name" value="Cyt_c_oxase-like_su1_sf"/>
</dbReference>
<evidence type="ECO:0000313" key="23">
    <source>
        <dbReference type="EMBL" id="CAB5024901.1"/>
    </source>
</evidence>
<evidence type="ECO:0000256" key="3">
    <source>
        <dbReference type="ARBA" id="ARBA00012949"/>
    </source>
</evidence>
<dbReference type="InterPro" id="IPR023616">
    <property type="entry name" value="Cyt_c_oxase-like_su1_dom"/>
</dbReference>
<keyword evidence="10" id="KW-1278">Translocase</keyword>
<dbReference type="InterPro" id="IPR014241">
    <property type="entry name" value="Cyt_c_oxidase_su1_bac"/>
</dbReference>
<keyword evidence="4" id="KW-0813">Transport</keyword>
<dbReference type="InterPro" id="IPR023615">
    <property type="entry name" value="Cyt_c_Oxase_su1_BS"/>
</dbReference>
<dbReference type="GO" id="GO:0005886">
    <property type="term" value="C:plasma membrane"/>
    <property type="evidence" value="ECO:0007669"/>
    <property type="project" value="UniProtKB-SubCell"/>
</dbReference>
<dbReference type="Gene3D" id="1.10.287.70">
    <property type="match status" value="1"/>
</dbReference>
<evidence type="ECO:0000256" key="8">
    <source>
        <dbReference type="ARBA" id="ARBA00022692"/>
    </source>
</evidence>
<feature type="transmembrane region" description="Helical" evidence="18">
    <location>
        <begin position="368"/>
        <end position="390"/>
    </location>
</feature>
<dbReference type="FunFam" id="1.20.210.10:FF:000006">
    <property type="entry name" value="Cytochrome c oxidase subunit 1"/>
    <property type="match status" value="1"/>
</dbReference>
<feature type="transmembrane region" description="Helical" evidence="18">
    <location>
        <begin position="53"/>
        <end position="73"/>
    </location>
</feature>
<keyword evidence="13" id="KW-0408">Iron</keyword>
<evidence type="ECO:0000256" key="5">
    <source>
        <dbReference type="ARBA" id="ARBA00022475"/>
    </source>
</evidence>
<feature type="transmembrane region" description="Helical" evidence="18">
    <location>
        <begin position="264"/>
        <end position="289"/>
    </location>
</feature>
<evidence type="ECO:0000256" key="11">
    <source>
        <dbReference type="ARBA" id="ARBA00022982"/>
    </source>
</evidence>
<keyword evidence="11" id="KW-0249">Electron transport</keyword>
<keyword evidence="6" id="KW-0349">Heme</keyword>
<dbReference type="Gene3D" id="1.20.210.10">
    <property type="entry name" value="Cytochrome c oxidase-like, subunit I domain"/>
    <property type="match status" value="1"/>
</dbReference>
<dbReference type="EMBL" id="CAFAAL010000152">
    <property type="protein sequence ID" value="CAB4813997.1"/>
    <property type="molecule type" value="Genomic_DNA"/>
</dbReference>
<feature type="transmembrane region" description="Helical" evidence="18">
    <location>
        <begin position="93"/>
        <end position="114"/>
    </location>
</feature>
<evidence type="ECO:0000313" key="22">
    <source>
        <dbReference type="EMBL" id="CAB4898247.1"/>
    </source>
</evidence>
<dbReference type="GO" id="GO:0006119">
    <property type="term" value="P:oxidative phosphorylation"/>
    <property type="evidence" value="ECO:0007669"/>
    <property type="project" value="UniProtKB-UniPathway"/>
</dbReference>
<feature type="transmembrane region" description="Helical" evidence="18">
    <location>
        <begin position="135"/>
        <end position="154"/>
    </location>
</feature>
<dbReference type="InterPro" id="IPR000883">
    <property type="entry name" value="Cyt_C_Oxase_1"/>
</dbReference>
<comment type="pathway">
    <text evidence="2">Energy metabolism; oxidative phosphorylation.</text>
</comment>
<protein>
    <recommendedName>
        <fullName evidence="3">cytochrome-c oxidase</fullName>
        <ecNumber evidence="3">7.1.1.9</ecNumber>
    </recommendedName>
</protein>
<evidence type="ECO:0000313" key="20">
    <source>
        <dbReference type="EMBL" id="CAB4720834.1"/>
    </source>
</evidence>
<dbReference type="GO" id="GO:0046872">
    <property type="term" value="F:metal ion binding"/>
    <property type="evidence" value="ECO:0007669"/>
    <property type="project" value="UniProtKB-KW"/>
</dbReference>
<name>A0A6J6RL93_9ZZZZ</name>
<evidence type="ECO:0000256" key="9">
    <source>
        <dbReference type="ARBA" id="ARBA00022723"/>
    </source>
</evidence>
<keyword evidence="15 18" id="KW-0472">Membrane</keyword>
<comment type="subcellular location">
    <subcellularLocation>
        <location evidence="1">Cell membrane</location>
        <topology evidence="1">Multi-pass membrane protein</topology>
    </subcellularLocation>
</comment>
<dbReference type="SUPFAM" id="SSF81442">
    <property type="entry name" value="Cytochrome c oxidase subunit I-like"/>
    <property type="match status" value="1"/>
</dbReference>
<dbReference type="PANTHER" id="PTHR10422:SF18">
    <property type="entry name" value="CYTOCHROME C OXIDASE SUBUNIT 1"/>
    <property type="match status" value="1"/>
</dbReference>
<dbReference type="GO" id="GO:0015990">
    <property type="term" value="P:electron transport coupled proton transport"/>
    <property type="evidence" value="ECO:0007669"/>
    <property type="project" value="InterPro"/>
</dbReference>
<evidence type="ECO:0000256" key="10">
    <source>
        <dbReference type="ARBA" id="ARBA00022967"/>
    </source>
</evidence>
<evidence type="ECO:0000256" key="7">
    <source>
        <dbReference type="ARBA" id="ARBA00022660"/>
    </source>
</evidence>
<keyword evidence="7" id="KW-0679">Respiratory chain</keyword>
<evidence type="ECO:0000256" key="2">
    <source>
        <dbReference type="ARBA" id="ARBA00004673"/>
    </source>
</evidence>
<keyword evidence="5" id="KW-1003">Cell membrane</keyword>
<evidence type="ECO:0000256" key="6">
    <source>
        <dbReference type="ARBA" id="ARBA00022617"/>
    </source>
</evidence>
<evidence type="ECO:0000256" key="14">
    <source>
        <dbReference type="ARBA" id="ARBA00023008"/>
    </source>
</evidence>
<evidence type="ECO:0000256" key="16">
    <source>
        <dbReference type="ARBA" id="ARBA00047816"/>
    </source>
</evidence>
<feature type="transmembrane region" description="Helical" evidence="18">
    <location>
        <begin position="495"/>
        <end position="516"/>
    </location>
</feature>
<dbReference type="EC" id="7.1.1.9" evidence="3"/>
<feature type="transmembrane region" description="Helical" evidence="18">
    <location>
        <begin position="410"/>
        <end position="431"/>
    </location>
</feature>
<reference evidence="20" key="1">
    <citation type="submission" date="2020-05" db="EMBL/GenBank/DDBJ databases">
        <authorList>
            <person name="Chiriac C."/>
            <person name="Salcher M."/>
            <person name="Ghai R."/>
            <person name="Kavagutti S V."/>
        </authorList>
    </citation>
    <scope>NUCLEOTIDE SEQUENCE</scope>
</reference>
<feature type="transmembrane region" description="Helical" evidence="18">
    <location>
        <begin position="180"/>
        <end position="206"/>
    </location>
</feature>
<keyword evidence="12 18" id="KW-1133">Transmembrane helix</keyword>
<feature type="transmembrane region" description="Helical" evidence="18">
    <location>
        <begin position="334"/>
        <end position="356"/>
    </location>
</feature>
<sequence length="671" mass="74258">MTIIERPSTEVAVAGGAPSGVKPSEALGVFKRPAASTSWRDWIVTVDHKKLGIMYGVTAFFFFIVGGVEALLIRLQLIAPNGKVLNADQYNQMFTMHATTMVFLFVMPMAAAFANYFVPLQIGARDVAFPRINAFGFWCFLFGGLFLNSSWFLGGGADGGWFMYAPNSSTLFSPSHGIDFWTIGLQITGIASLTGAINLIVTVLNMRTKGMKMMRMPIFTWMVLVTQFLLLFAIPVITVALFLLTFQRSFDATFFDVASGADPLLWQHLFWIFGHPEVYIMILPSFGIVSEVIPVFSKKPLFGYPIVAMSGAAIGFVGWGVWAHHMFASGLGPVSVAVFSMSTMAIAVPTGVKIVNWVMTMWGGKISFTIPMLFAIALVVQFTIGGLSGVTHAVAPADTQQTDTYYIVAHFHYVLFGGAVFGLFSGFYYWWPKMFRRQLNDAIGKWNFWLMVIGMNLTFGPMHILGLQGQPRRMMVWTEARAGEGFFNFGFWNRVASIGSFMLGIGVLLFLVNVIYTHKSKKVAIAPLDPWDARSLEWMTQSPPQEHNFDVLPTVNNLDEFFHRKYETDSSTHGVTQVHSAEEVMAELNAHPDEHIHMPSRSYWPILLAFSLPVIGYGVIYNRTLMAVGAGLILLTMFGWAMEPSTSPDDDFDPPAPGEGGGHTKELSPLG</sequence>
<dbReference type="GO" id="GO:0022904">
    <property type="term" value="P:respiratory electron transport chain"/>
    <property type="evidence" value="ECO:0007669"/>
    <property type="project" value="TreeGrafter"/>
</dbReference>
<keyword evidence="9" id="KW-0479">Metal-binding</keyword>
<accession>A0A6J6RL93</accession>